<dbReference type="InterPro" id="IPR003812">
    <property type="entry name" value="Fido"/>
</dbReference>
<dbReference type="PANTHER" id="PTHR13504">
    <property type="entry name" value="FIDO DOMAIN-CONTAINING PROTEIN DDB_G0283145"/>
    <property type="match status" value="1"/>
</dbReference>
<dbReference type="AlphaFoldDB" id="A0A1W2AKD5"/>
<accession>A0A1W2AKD5</accession>
<keyword evidence="2" id="KW-0547">Nucleotide-binding</keyword>
<protein>
    <submittedName>
        <fullName evidence="4">Fic family protein</fullName>
    </submittedName>
</protein>
<dbReference type="Gene3D" id="1.10.3290.10">
    <property type="entry name" value="Fido-like domain"/>
    <property type="match status" value="1"/>
</dbReference>
<dbReference type="PANTHER" id="PTHR13504:SF38">
    <property type="entry name" value="FIDO DOMAIN-CONTAINING PROTEIN"/>
    <property type="match status" value="1"/>
</dbReference>
<dbReference type="STRING" id="1938817.SAMN06296008_10914"/>
<evidence type="ECO:0000259" key="3">
    <source>
        <dbReference type="PROSITE" id="PS51459"/>
    </source>
</evidence>
<feature type="binding site" evidence="2">
    <location>
        <begin position="319"/>
        <end position="326"/>
    </location>
    <ligand>
        <name>ATP</name>
        <dbReference type="ChEBI" id="CHEBI:30616"/>
    </ligand>
</feature>
<dbReference type="InterPro" id="IPR036597">
    <property type="entry name" value="Fido-like_dom_sf"/>
</dbReference>
<sequence length="491" mass="55581">MSDVGYSKLKNQLNLSAFEPQRPSRLASVTSVTPTLSALLIPAKVAPKQDSPLSHLLFALKYEGINLQLLSQALRKISAQEILAVIRESPTGVYIRTACFLWEAFNQKELEGVPVIKGAMVNLFDPEKYITGPSIRNAKWRINFNGLGSLDYCVIVERTEIINRLLELNILQKANDFLSKLGSTTSDRTMSWAYLSETKSSFEIERETPSSTKAEAFVELLKKAHLTTHLDEEFLVGLQNTVITNPLDRAVFYRHEQNWLSSPLRGAAGVTYIPPPPEIVSQLMKGLLDFANVTTKQIDPLVAAAIVSFGFVFIHPFMDGNGRLSRFLFHHALCQSNSLKNGLLLPVSIAMKRNEDLYLAALKSFSEPARKRWEVIWIDGDDYQMTFKSDDSLYRYWNATTCVEFSLEMAKQALEKDLKEETEFLAKYDLIYRAIDHQYDIRGKDLNTLILVCMEQNGKISVNRRKKFANTVPEEIFDAIEAEFLKVVGSF</sequence>
<dbReference type="OrthoDB" id="9813719at2"/>
<dbReference type="PROSITE" id="PS51459">
    <property type="entry name" value="FIDO"/>
    <property type="match status" value="1"/>
</dbReference>
<evidence type="ECO:0000313" key="5">
    <source>
        <dbReference type="Proteomes" id="UP000192708"/>
    </source>
</evidence>
<gene>
    <name evidence="4" type="ORF">SAMN06296008_10914</name>
</gene>
<proteinExistence type="predicted"/>
<dbReference type="InterPro" id="IPR040198">
    <property type="entry name" value="Fido_containing"/>
</dbReference>
<dbReference type="Pfam" id="PF02661">
    <property type="entry name" value="Fic"/>
    <property type="match status" value="1"/>
</dbReference>
<dbReference type="RefSeq" id="WP_084283808.1">
    <property type="nucleotide sequence ID" value="NZ_FWXJ01000009.1"/>
</dbReference>
<reference evidence="4 5" key="1">
    <citation type="submission" date="2017-04" db="EMBL/GenBank/DDBJ databases">
        <authorList>
            <person name="Afonso C.L."/>
            <person name="Miller P.J."/>
            <person name="Scott M.A."/>
            <person name="Spackman E."/>
            <person name="Goraichik I."/>
            <person name="Dimitrov K.M."/>
            <person name="Suarez D.L."/>
            <person name="Swayne D.E."/>
        </authorList>
    </citation>
    <scope>NUCLEOTIDE SEQUENCE [LARGE SCALE GENOMIC DNA]</scope>
    <source>
        <strain evidence="4 5">VK13</strain>
    </source>
</reference>
<organism evidence="4 5">
    <name type="scientific">Polynucleobacter kasalickyi</name>
    <dbReference type="NCBI Taxonomy" id="1938817"/>
    <lineage>
        <taxon>Bacteria</taxon>
        <taxon>Pseudomonadati</taxon>
        <taxon>Pseudomonadota</taxon>
        <taxon>Betaproteobacteria</taxon>
        <taxon>Burkholderiales</taxon>
        <taxon>Burkholderiaceae</taxon>
        <taxon>Polynucleobacter</taxon>
    </lineage>
</organism>
<evidence type="ECO:0000256" key="2">
    <source>
        <dbReference type="PIRSR" id="PIRSR640198-2"/>
    </source>
</evidence>
<dbReference type="SUPFAM" id="SSF140931">
    <property type="entry name" value="Fic-like"/>
    <property type="match status" value="1"/>
</dbReference>
<feature type="domain" description="Fido" evidence="3">
    <location>
        <begin position="230"/>
        <end position="380"/>
    </location>
</feature>
<dbReference type="EMBL" id="FWXJ01000009">
    <property type="protein sequence ID" value="SMC60901.1"/>
    <property type="molecule type" value="Genomic_DNA"/>
</dbReference>
<dbReference type="Proteomes" id="UP000192708">
    <property type="component" value="Unassembled WGS sequence"/>
</dbReference>
<evidence type="ECO:0000313" key="4">
    <source>
        <dbReference type="EMBL" id="SMC60901.1"/>
    </source>
</evidence>
<evidence type="ECO:0000256" key="1">
    <source>
        <dbReference type="PIRSR" id="PIRSR640198-1"/>
    </source>
</evidence>
<feature type="active site" evidence="1">
    <location>
        <position position="315"/>
    </location>
</feature>
<name>A0A1W2AKD5_9BURK</name>
<keyword evidence="5" id="KW-1185">Reference proteome</keyword>
<keyword evidence="2" id="KW-0067">ATP-binding</keyword>
<dbReference type="GO" id="GO:0005524">
    <property type="term" value="F:ATP binding"/>
    <property type="evidence" value="ECO:0007669"/>
    <property type="project" value="UniProtKB-KW"/>
</dbReference>